<dbReference type="EMBL" id="WCSY01000041">
    <property type="protein sequence ID" value="KAB4304984.1"/>
    <property type="molecule type" value="Genomic_DNA"/>
</dbReference>
<evidence type="ECO:0000313" key="5">
    <source>
        <dbReference type="EMBL" id="KAB4472969.1"/>
    </source>
</evidence>
<dbReference type="EMBL" id="JAQNVG010000105">
    <property type="protein sequence ID" value="MDC2239475.1"/>
    <property type="molecule type" value="Genomic_DNA"/>
</dbReference>
<dbReference type="EMBL" id="QSJP01000002">
    <property type="protein sequence ID" value="RHD91042.1"/>
    <property type="molecule type" value="Genomic_DNA"/>
</dbReference>
<reference evidence="7" key="6">
    <citation type="submission" date="2022-10" db="EMBL/GenBank/DDBJ databases">
        <title>Human gut microbiome strain richness.</title>
        <authorList>
            <person name="Chen-Liaw A."/>
        </authorList>
    </citation>
    <scope>NUCLEOTIDE SEQUENCE</scope>
    <source>
        <strain evidence="7">1001283st1_A3_1001283B150304_161114</strain>
    </source>
</reference>
<dbReference type="GeneID" id="60924988"/>
<dbReference type="EMBL" id="CP083685">
    <property type="protein sequence ID" value="UYU91230.1"/>
    <property type="molecule type" value="Genomic_DNA"/>
</dbReference>
<feature type="chain" id="PRO_5002966922" evidence="1">
    <location>
        <begin position="20"/>
        <end position="159"/>
    </location>
</feature>
<dbReference type="Proteomes" id="UP001162960">
    <property type="component" value="Chromosome"/>
</dbReference>
<dbReference type="Pfam" id="PF14109">
    <property type="entry name" value="GldH_lipo"/>
    <property type="match status" value="1"/>
</dbReference>
<evidence type="ECO:0000256" key="1">
    <source>
        <dbReference type="SAM" id="SignalP"/>
    </source>
</evidence>
<dbReference type="PROSITE" id="PS51257">
    <property type="entry name" value="PROKAR_LIPOPROTEIN"/>
    <property type="match status" value="1"/>
</dbReference>
<evidence type="ECO:0000313" key="10">
    <source>
        <dbReference type="Proteomes" id="UP000095576"/>
    </source>
</evidence>
<evidence type="ECO:0000313" key="9">
    <source>
        <dbReference type="EMBL" id="UYU91230.1"/>
    </source>
</evidence>
<dbReference type="EMBL" id="JAGZEE010000031">
    <property type="protein sequence ID" value="MBS5412510.1"/>
    <property type="molecule type" value="Genomic_DNA"/>
</dbReference>
<evidence type="ECO:0000313" key="15">
    <source>
        <dbReference type="Proteomes" id="UP001217776"/>
    </source>
</evidence>
<dbReference type="Proteomes" id="UP001217776">
    <property type="component" value="Unassembled WGS sequence"/>
</dbReference>
<dbReference type="OMA" id="KLWYKEN"/>
<keyword evidence="7" id="KW-0449">Lipoprotein</keyword>
<dbReference type="Proteomes" id="UP000782901">
    <property type="component" value="Unassembled WGS sequence"/>
</dbReference>
<dbReference type="RefSeq" id="WP_008766923.1">
    <property type="nucleotide sequence ID" value="NZ_BAABXH010000002.1"/>
</dbReference>
<dbReference type="EMBL" id="WCSB01000006">
    <property type="protein sequence ID" value="KAB4453083.1"/>
    <property type="molecule type" value="Genomic_DNA"/>
</dbReference>
<dbReference type="PATRIC" id="fig|818.23.peg.4604"/>
<feature type="signal peptide" evidence="1">
    <location>
        <begin position="1"/>
        <end position="19"/>
    </location>
</feature>
<evidence type="ECO:0000313" key="14">
    <source>
        <dbReference type="Proteomes" id="UP000460317"/>
    </source>
</evidence>
<reference evidence="2 10" key="1">
    <citation type="submission" date="2015-09" db="EMBL/GenBank/DDBJ databases">
        <authorList>
            <consortium name="Pathogen Informatics"/>
        </authorList>
    </citation>
    <scope>NUCLEOTIDE SEQUENCE [LARGE SCALE GENOMIC DNA]</scope>
    <source>
        <strain evidence="2 10">2789STDY5834899</strain>
    </source>
</reference>
<reference evidence="6" key="4">
    <citation type="submission" date="2021-02" db="EMBL/GenBank/DDBJ databases">
        <title>Infant gut strain persistence is associated with maternal origin, phylogeny, and functional potential including surface adhesion and iron acquisition.</title>
        <authorList>
            <person name="Lou Y.C."/>
        </authorList>
    </citation>
    <scope>NUCLEOTIDE SEQUENCE</scope>
    <source>
        <strain evidence="6">L3_082_243G1_dasL3_082_243G1_maxbin2.maxbin.015s ta_sub</strain>
    </source>
</reference>
<organism evidence="7 15">
    <name type="scientific">Bacteroides thetaiotaomicron</name>
    <dbReference type="NCBI Taxonomy" id="818"/>
    <lineage>
        <taxon>Bacteria</taxon>
        <taxon>Pseudomonadati</taxon>
        <taxon>Bacteroidota</taxon>
        <taxon>Bacteroidia</taxon>
        <taxon>Bacteroidales</taxon>
        <taxon>Bacteroidaceae</taxon>
        <taxon>Bacteroides</taxon>
    </lineage>
</organism>
<proteinExistence type="predicted"/>
<gene>
    <name evidence="7" type="primary">gldH</name>
    <name evidence="8" type="ORF">DW780_03570</name>
    <name evidence="2" type="ORF">ERS852511_03241</name>
    <name evidence="5" type="ORF">GAN91_24325</name>
    <name evidence="4" type="ORF">GAN93_08110</name>
    <name evidence="3" type="ORF">GAO51_26960</name>
    <name evidence="6" type="ORF">KHY35_17690</name>
    <name evidence="9" type="ORF">KQP74_00940</name>
    <name evidence="7" type="ORF">PO127_27420</name>
</gene>
<keyword evidence="1" id="KW-0732">Signal</keyword>
<reference evidence="8 11" key="2">
    <citation type="submission" date="2018-08" db="EMBL/GenBank/DDBJ databases">
        <title>A genome reference for cultivated species of the human gut microbiota.</title>
        <authorList>
            <person name="Zou Y."/>
            <person name="Xue W."/>
            <person name="Luo G."/>
        </authorList>
    </citation>
    <scope>NUCLEOTIDE SEQUENCE [LARGE SCALE GENOMIC DNA]</scope>
    <source>
        <strain evidence="8 11">AM30-26</strain>
    </source>
</reference>
<evidence type="ECO:0000313" key="11">
    <source>
        <dbReference type="Proteomes" id="UP000284785"/>
    </source>
</evidence>
<evidence type="ECO:0000313" key="3">
    <source>
        <dbReference type="EMBL" id="KAB4304984.1"/>
    </source>
</evidence>
<dbReference type="EMBL" id="WCRY01000037">
    <property type="protein sequence ID" value="KAB4472969.1"/>
    <property type="molecule type" value="Genomic_DNA"/>
</dbReference>
<reference evidence="9" key="5">
    <citation type="submission" date="2021-06" db="EMBL/GenBank/DDBJ databases">
        <title>Interrogation of the integrated mobile genetic elements in gut-associated Bacteroides with a consensus prediction approach.</title>
        <authorList>
            <person name="Campbell D.E."/>
            <person name="Leigh J.R."/>
            <person name="Kim T."/>
            <person name="England W."/>
            <person name="Whitaker R.J."/>
            <person name="Degnan P.H."/>
        </authorList>
    </citation>
    <scope>NUCLEOTIDE SEQUENCE</scope>
    <source>
        <strain evidence="9">VPI-3443</strain>
    </source>
</reference>
<name>A0A0P0FA44_BACT4</name>
<dbReference type="AlphaFoldDB" id="A0A0P0FA44"/>
<dbReference type="Proteomes" id="UP000284785">
    <property type="component" value="Unassembled WGS sequence"/>
</dbReference>
<dbReference type="Proteomes" id="UP000440614">
    <property type="component" value="Unassembled WGS sequence"/>
</dbReference>
<evidence type="ECO:0000313" key="2">
    <source>
        <dbReference type="EMBL" id="CUP79716.1"/>
    </source>
</evidence>
<reference evidence="12 13" key="3">
    <citation type="journal article" date="2019" name="Nat. Med.">
        <title>A library of human gut bacterial isolates paired with longitudinal multiomics data enables mechanistic microbiome research.</title>
        <authorList>
            <person name="Poyet M."/>
            <person name="Groussin M."/>
            <person name="Gibbons S.M."/>
            <person name="Avila-Pacheco J."/>
            <person name="Jiang X."/>
            <person name="Kearney S.M."/>
            <person name="Perrotta A.R."/>
            <person name="Berdy B."/>
            <person name="Zhao S."/>
            <person name="Lieberman T.D."/>
            <person name="Swanson P.K."/>
            <person name="Smith M."/>
            <person name="Roesemann S."/>
            <person name="Alexander J.E."/>
            <person name="Rich S.A."/>
            <person name="Livny J."/>
            <person name="Vlamakis H."/>
            <person name="Clish C."/>
            <person name="Bullock K."/>
            <person name="Deik A."/>
            <person name="Scott J."/>
            <person name="Pierce K.A."/>
            <person name="Xavier R.J."/>
            <person name="Alm E.J."/>
        </authorList>
    </citation>
    <scope>NUCLEOTIDE SEQUENCE [LARGE SCALE GENOMIC DNA]</scope>
    <source>
        <strain evidence="5 12">BIOML-A162</strain>
        <strain evidence="4 14">BIOML-A165</strain>
        <strain evidence="3 13">BIOML-A188</strain>
    </source>
</reference>
<evidence type="ECO:0000313" key="6">
    <source>
        <dbReference type="EMBL" id="MBS5412510.1"/>
    </source>
</evidence>
<dbReference type="KEGG" id="btho:Btheta7330_04470"/>
<evidence type="ECO:0000313" key="4">
    <source>
        <dbReference type="EMBL" id="KAB4453083.1"/>
    </source>
</evidence>
<evidence type="ECO:0000313" key="12">
    <source>
        <dbReference type="Proteomes" id="UP000436858"/>
    </source>
</evidence>
<dbReference type="NCBIfam" id="TIGR03511">
    <property type="entry name" value="GldH_lipo"/>
    <property type="match status" value="1"/>
</dbReference>
<dbReference type="Proteomes" id="UP000436858">
    <property type="component" value="Unassembled WGS sequence"/>
</dbReference>
<accession>A0A0P0FA44</accession>
<dbReference type="EMBL" id="CZAP01000013">
    <property type="protein sequence ID" value="CUP79716.1"/>
    <property type="molecule type" value="Genomic_DNA"/>
</dbReference>
<dbReference type="InterPro" id="IPR020018">
    <property type="entry name" value="Motility-assoc_lipoprot_GldH"/>
</dbReference>
<sequence>MKSLLRNSLFCLFGACLMAACNENTVYHSYQSLPNEGWGKSDTLSFQCPVTDSIPGTLRLFAEVRNRSEYPYRNLYLFIHENLLDSTVWRTDTIAVNLADSTGRWTGNGWGSIYQTAVFVKSVRPLHPGNYTVKIVHGMQDEKLTGLNDVGIRIEKQGE</sequence>
<protein>
    <submittedName>
        <fullName evidence="7">Gliding motility lipoprotein GldH</fullName>
    </submittedName>
    <submittedName>
        <fullName evidence="2">Putative gliding motility protein</fullName>
    </submittedName>
</protein>
<dbReference type="Proteomes" id="UP000095576">
    <property type="component" value="Unassembled WGS sequence"/>
</dbReference>
<accession>C6IPK4</accession>
<evidence type="ECO:0000313" key="8">
    <source>
        <dbReference type="EMBL" id="RHD91042.1"/>
    </source>
</evidence>
<evidence type="ECO:0000313" key="13">
    <source>
        <dbReference type="Proteomes" id="UP000440614"/>
    </source>
</evidence>
<dbReference type="Proteomes" id="UP000460317">
    <property type="component" value="Unassembled WGS sequence"/>
</dbReference>
<evidence type="ECO:0000313" key="7">
    <source>
        <dbReference type="EMBL" id="MDC2239475.1"/>
    </source>
</evidence>
<dbReference type="DNASU" id="1075141"/>